<comment type="caution">
    <text evidence="4">The sequence shown here is derived from an EMBL/GenBank/DDBJ whole genome shotgun (WGS) entry which is preliminary data.</text>
</comment>
<organism evidence="4 5">
    <name type="scientific">Streptomyces bangladeshensis</name>
    <dbReference type="NCBI Taxonomy" id="295352"/>
    <lineage>
        <taxon>Bacteria</taxon>
        <taxon>Bacillati</taxon>
        <taxon>Actinomycetota</taxon>
        <taxon>Actinomycetes</taxon>
        <taxon>Kitasatosporales</taxon>
        <taxon>Streptomycetaceae</taxon>
        <taxon>Streptomyces</taxon>
    </lineage>
</organism>
<evidence type="ECO:0000256" key="1">
    <source>
        <dbReference type="ARBA" id="ARBA00022801"/>
    </source>
</evidence>
<dbReference type="GO" id="GO:0016787">
    <property type="term" value="F:hydrolase activity"/>
    <property type="evidence" value="ECO:0007669"/>
    <property type="project" value="UniProtKB-KW"/>
</dbReference>
<feature type="domain" description="AB hydrolase-1" evidence="3">
    <location>
        <begin position="33"/>
        <end position="188"/>
    </location>
</feature>
<dbReference type="EMBL" id="BAAAOQ010000005">
    <property type="protein sequence ID" value="GAA2194233.1"/>
    <property type="molecule type" value="Genomic_DNA"/>
</dbReference>
<dbReference type="RefSeq" id="WP_346162498.1">
    <property type="nucleotide sequence ID" value="NZ_BAAAOQ010000005.1"/>
</dbReference>
<evidence type="ECO:0000256" key="2">
    <source>
        <dbReference type="ARBA" id="ARBA00038115"/>
    </source>
</evidence>
<dbReference type="PANTHER" id="PTHR22946:SF9">
    <property type="entry name" value="POLYKETIDE TRANSFERASE AF380"/>
    <property type="match status" value="1"/>
</dbReference>
<dbReference type="Gene3D" id="3.40.50.1820">
    <property type="entry name" value="alpha/beta hydrolase"/>
    <property type="match status" value="1"/>
</dbReference>
<evidence type="ECO:0000259" key="3">
    <source>
        <dbReference type="Pfam" id="PF00561"/>
    </source>
</evidence>
<keyword evidence="1 4" id="KW-0378">Hydrolase</keyword>
<evidence type="ECO:0000313" key="4">
    <source>
        <dbReference type="EMBL" id="GAA2194233.1"/>
    </source>
</evidence>
<dbReference type="SUPFAM" id="SSF53474">
    <property type="entry name" value="alpha/beta-Hydrolases"/>
    <property type="match status" value="1"/>
</dbReference>
<evidence type="ECO:0000313" key="5">
    <source>
        <dbReference type="Proteomes" id="UP001501391"/>
    </source>
</evidence>
<gene>
    <name evidence="4" type="ORF">GCM10009787_19370</name>
</gene>
<keyword evidence="5" id="KW-1185">Reference proteome</keyword>
<dbReference type="InterPro" id="IPR050261">
    <property type="entry name" value="FrsA_esterase"/>
</dbReference>
<protein>
    <submittedName>
        <fullName evidence="4">Alpha/beta hydrolase</fullName>
    </submittedName>
</protein>
<dbReference type="Proteomes" id="UP001501391">
    <property type="component" value="Unassembled WGS sequence"/>
</dbReference>
<name>A0ABN3BFC5_9ACTN</name>
<dbReference type="InterPro" id="IPR000073">
    <property type="entry name" value="AB_hydrolase_1"/>
</dbReference>
<dbReference type="PANTHER" id="PTHR22946">
    <property type="entry name" value="DIENELACTONE HYDROLASE DOMAIN-CONTAINING PROTEIN-RELATED"/>
    <property type="match status" value="1"/>
</dbReference>
<sequence length="306" mass="32345">MKRDLTFVSHGARCAAWHVSAGSDALAGPGGRPCVVMAHGFGGTRDSGLLNYAEGFAEAGIDAFVFDYRGFGDSDGTPRQDVSVRRQRQDYHAALVAARRLPGVDPDRVVLWGVSYAGGHALVVAAQDARVAAVVSLTPVTDGLASLAHVVRHAGVGRLLRLAGHGLRDAARALTARPPHHVPVVAEPGSLAMMGVPRAQEICASFAGPAFRNEVCARAALKVGLNRPTTFAGRLACPVLVQIGTEDRIAPAGAARRTARKAGRRGELREYPVDHLDVYAGPGQRRVLADQLDFLARVLDPARSPR</sequence>
<proteinExistence type="inferred from homology"/>
<accession>A0ABN3BFC5</accession>
<reference evidence="4 5" key="1">
    <citation type="journal article" date="2019" name="Int. J. Syst. Evol. Microbiol.">
        <title>The Global Catalogue of Microorganisms (GCM) 10K type strain sequencing project: providing services to taxonomists for standard genome sequencing and annotation.</title>
        <authorList>
            <consortium name="The Broad Institute Genomics Platform"/>
            <consortium name="The Broad Institute Genome Sequencing Center for Infectious Disease"/>
            <person name="Wu L."/>
            <person name="Ma J."/>
        </authorList>
    </citation>
    <scope>NUCLEOTIDE SEQUENCE [LARGE SCALE GENOMIC DNA]</scope>
    <source>
        <strain evidence="4 5">JCM 14924</strain>
    </source>
</reference>
<dbReference type="InterPro" id="IPR029058">
    <property type="entry name" value="AB_hydrolase_fold"/>
</dbReference>
<dbReference type="Pfam" id="PF00561">
    <property type="entry name" value="Abhydrolase_1"/>
    <property type="match status" value="1"/>
</dbReference>
<comment type="similarity">
    <text evidence="2">Belongs to the AB hydrolase superfamily. FUS2 hydrolase family.</text>
</comment>